<dbReference type="GO" id="GO:0005634">
    <property type="term" value="C:nucleus"/>
    <property type="evidence" value="ECO:0007669"/>
    <property type="project" value="TreeGrafter"/>
</dbReference>
<accession>A0A2N9G9G6</accession>
<evidence type="ECO:0000259" key="6">
    <source>
        <dbReference type="SMART" id="SM01073"/>
    </source>
</evidence>
<evidence type="ECO:0000256" key="1">
    <source>
        <dbReference type="ARBA" id="ARBA00022741"/>
    </source>
</evidence>
<dbReference type="GO" id="GO:0005829">
    <property type="term" value="C:cytosol"/>
    <property type="evidence" value="ECO:0007669"/>
    <property type="project" value="TreeGrafter"/>
</dbReference>
<gene>
    <name evidence="7" type="ORF">FSB_LOCUS24065</name>
</gene>
<dbReference type="SUPFAM" id="SSF50692">
    <property type="entry name" value="ADC-like"/>
    <property type="match status" value="1"/>
</dbReference>
<dbReference type="InterPro" id="IPR041569">
    <property type="entry name" value="AAA_lid_3"/>
</dbReference>
<dbReference type="Pfam" id="PF00004">
    <property type="entry name" value="AAA"/>
    <property type="match status" value="2"/>
</dbReference>
<name>A0A2N9G9G6_FAGSY</name>
<dbReference type="Gene3D" id="3.10.330.10">
    <property type="match status" value="1"/>
</dbReference>
<dbReference type="InterPro" id="IPR027417">
    <property type="entry name" value="P-loop_NTPase"/>
</dbReference>
<dbReference type="SMART" id="SM01073">
    <property type="entry name" value="CDC48_N"/>
    <property type="match status" value="1"/>
</dbReference>
<dbReference type="Gene3D" id="3.40.50.300">
    <property type="entry name" value="P-loop containing nucleotide triphosphate hydrolases"/>
    <property type="match status" value="2"/>
</dbReference>
<dbReference type="SUPFAM" id="SSF54585">
    <property type="entry name" value="Cdc48 domain 2-like"/>
    <property type="match status" value="1"/>
</dbReference>
<dbReference type="SMART" id="SM01072">
    <property type="entry name" value="CDC48_2"/>
    <property type="match status" value="1"/>
</dbReference>
<evidence type="ECO:0000259" key="5">
    <source>
        <dbReference type="SMART" id="SM01072"/>
    </source>
</evidence>
<dbReference type="AlphaFoldDB" id="A0A2N9G9G6"/>
<dbReference type="InterPro" id="IPR009010">
    <property type="entry name" value="Asp_de-COase-like_dom_sf"/>
</dbReference>
<dbReference type="PANTHER" id="PTHR23077:SF187">
    <property type="entry name" value="CELL DIVISION CYCLE PROTEIN 48-LIKE"/>
    <property type="match status" value="1"/>
</dbReference>
<keyword evidence="3" id="KW-0131">Cell cycle</keyword>
<feature type="domain" description="CDC48" evidence="5">
    <location>
        <begin position="110"/>
        <end position="176"/>
    </location>
</feature>
<dbReference type="InterPro" id="IPR003593">
    <property type="entry name" value="AAA+_ATPase"/>
</dbReference>
<dbReference type="GO" id="GO:0034098">
    <property type="term" value="C:VCP-NPL4-UFD1 AAA ATPase complex"/>
    <property type="evidence" value="ECO:0007669"/>
    <property type="project" value="TreeGrafter"/>
</dbReference>
<dbReference type="InterPro" id="IPR029067">
    <property type="entry name" value="CDC48_domain_2-like_sf"/>
</dbReference>
<feature type="domain" description="AAA+ ATPase" evidence="4">
    <location>
        <begin position="221"/>
        <end position="357"/>
    </location>
</feature>
<keyword evidence="1" id="KW-0547">Nucleotide-binding</keyword>
<dbReference type="SUPFAM" id="SSF52540">
    <property type="entry name" value="P-loop containing nucleoside triphosphate hydrolases"/>
    <property type="match status" value="2"/>
</dbReference>
<evidence type="ECO:0000313" key="7">
    <source>
        <dbReference type="EMBL" id="SPC96183.1"/>
    </source>
</evidence>
<evidence type="ECO:0008006" key="8">
    <source>
        <dbReference type="Google" id="ProtNLM"/>
    </source>
</evidence>
<evidence type="ECO:0000259" key="4">
    <source>
        <dbReference type="SMART" id="SM00382"/>
    </source>
</evidence>
<dbReference type="Gene3D" id="1.10.8.60">
    <property type="match status" value="1"/>
</dbReference>
<dbReference type="InterPro" id="IPR050168">
    <property type="entry name" value="AAA_ATPase_domain"/>
</dbReference>
<reference evidence="7" key="1">
    <citation type="submission" date="2018-02" db="EMBL/GenBank/DDBJ databases">
        <authorList>
            <person name="Cohen D.B."/>
            <person name="Kent A.D."/>
        </authorList>
    </citation>
    <scope>NUCLEOTIDE SEQUENCE</scope>
</reference>
<protein>
    <recommendedName>
        <fullName evidence="8">AAA+ ATPase domain-containing protein</fullName>
    </recommendedName>
</protein>
<keyword evidence="2" id="KW-0067">ATP-binding</keyword>
<dbReference type="InterPro" id="IPR003959">
    <property type="entry name" value="ATPase_AAA_core"/>
</dbReference>
<dbReference type="Gene3D" id="6.10.20.150">
    <property type="match status" value="1"/>
</dbReference>
<feature type="domain" description="AAA+ ATPase" evidence="4">
    <location>
        <begin position="473"/>
        <end position="625"/>
    </location>
</feature>
<dbReference type="Pfam" id="PF02359">
    <property type="entry name" value="CDC48_N"/>
    <property type="match status" value="1"/>
</dbReference>
<dbReference type="FunFam" id="3.10.330.10:FF:000001">
    <property type="entry name" value="Cell division control 48"/>
    <property type="match status" value="1"/>
</dbReference>
<dbReference type="GO" id="GO:0030970">
    <property type="term" value="P:retrograde protein transport, ER to cytosol"/>
    <property type="evidence" value="ECO:0007669"/>
    <property type="project" value="TreeGrafter"/>
</dbReference>
<organism evidence="7">
    <name type="scientific">Fagus sylvatica</name>
    <name type="common">Beechnut</name>
    <dbReference type="NCBI Taxonomy" id="28930"/>
    <lineage>
        <taxon>Eukaryota</taxon>
        <taxon>Viridiplantae</taxon>
        <taxon>Streptophyta</taxon>
        <taxon>Embryophyta</taxon>
        <taxon>Tracheophyta</taxon>
        <taxon>Spermatophyta</taxon>
        <taxon>Magnoliopsida</taxon>
        <taxon>eudicotyledons</taxon>
        <taxon>Gunneridae</taxon>
        <taxon>Pentapetalae</taxon>
        <taxon>rosids</taxon>
        <taxon>fabids</taxon>
        <taxon>Fagales</taxon>
        <taxon>Fagaceae</taxon>
        <taxon>Fagus</taxon>
    </lineage>
</organism>
<dbReference type="Gene3D" id="3.60.10.10">
    <property type="entry name" value="Endonuclease/exonuclease/phosphatase"/>
    <property type="match status" value="1"/>
</dbReference>
<dbReference type="Gene3D" id="2.40.40.20">
    <property type="match status" value="1"/>
</dbReference>
<dbReference type="InterPro" id="IPR004201">
    <property type="entry name" value="Cdc48_dom2"/>
</dbReference>
<dbReference type="CDD" id="cd19519">
    <property type="entry name" value="RecA-like_CDC48_r1-like"/>
    <property type="match status" value="1"/>
</dbReference>
<dbReference type="SUPFAM" id="SSF56219">
    <property type="entry name" value="DNase I-like"/>
    <property type="match status" value="1"/>
</dbReference>
<dbReference type="PANTHER" id="PTHR23077">
    <property type="entry name" value="AAA-FAMILY ATPASE"/>
    <property type="match status" value="1"/>
</dbReference>
<dbReference type="FunFam" id="2.40.40.20:FF:000003">
    <property type="entry name" value="Transitional endoplasmic reticulum ATPase"/>
    <property type="match status" value="1"/>
</dbReference>
<evidence type="ECO:0000256" key="3">
    <source>
        <dbReference type="ARBA" id="ARBA00023306"/>
    </source>
</evidence>
<dbReference type="Pfam" id="PF17862">
    <property type="entry name" value="AAA_lid_3"/>
    <property type="match status" value="2"/>
</dbReference>
<dbReference type="EMBL" id="OIVN01001646">
    <property type="protein sequence ID" value="SPC96183.1"/>
    <property type="molecule type" value="Genomic_DNA"/>
</dbReference>
<dbReference type="Pfam" id="PF02933">
    <property type="entry name" value="CDC48_2"/>
    <property type="match status" value="1"/>
</dbReference>
<dbReference type="GO" id="GO:0016887">
    <property type="term" value="F:ATP hydrolysis activity"/>
    <property type="evidence" value="ECO:0007669"/>
    <property type="project" value="InterPro"/>
</dbReference>
<dbReference type="PROSITE" id="PS00674">
    <property type="entry name" value="AAA"/>
    <property type="match status" value="1"/>
</dbReference>
<evidence type="ECO:0000256" key="2">
    <source>
        <dbReference type="ARBA" id="ARBA00022840"/>
    </source>
</evidence>
<dbReference type="GO" id="GO:0031593">
    <property type="term" value="F:polyubiquitin modification-dependent protein binding"/>
    <property type="evidence" value="ECO:0007669"/>
    <property type="project" value="TreeGrafter"/>
</dbReference>
<dbReference type="FunFam" id="1.10.8.60:FF:000004">
    <property type="entry name" value="Cell division control 48"/>
    <property type="match status" value="1"/>
</dbReference>
<dbReference type="SMART" id="SM00382">
    <property type="entry name" value="AAA"/>
    <property type="match status" value="2"/>
</dbReference>
<dbReference type="GO" id="GO:0051228">
    <property type="term" value="P:mitotic spindle disassembly"/>
    <property type="evidence" value="ECO:0007669"/>
    <property type="project" value="TreeGrafter"/>
</dbReference>
<proteinExistence type="predicted"/>
<dbReference type="InterPro" id="IPR003960">
    <property type="entry name" value="ATPase_AAA_CS"/>
</dbReference>
<dbReference type="FunFam" id="3.40.50.300:FF:000012">
    <property type="entry name" value="Transitional endoplasmic reticulum ATPase"/>
    <property type="match status" value="1"/>
</dbReference>
<dbReference type="GO" id="GO:0097352">
    <property type="term" value="P:autophagosome maturation"/>
    <property type="evidence" value="ECO:0007669"/>
    <property type="project" value="TreeGrafter"/>
</dbReference>
<sequence length="1015" mass="113413">MLAPKRKPNRFIVDEASNDDNSVVALHPATMDKLDIFCGDTILMKGKKRRDTVGIVVSDETCEETRIRMNKVVRSNLRVRLGDVISIFQCLDINYGKKVHILPLDDTIEGITGNIFDAYLKPYFGDSYRPVRKGDLFPVRGGMRSIEFKVMETDPAEYCVVAPDTEIYFDGEPVKREDEERLDGVGYDDIGGVRKQLAQIRELVELPLRHPQLFKTIGVKPPKGILLYGPPGTGKTLIAKAIANETGAFFFCINGPEIMSKMSGESEGNLRNAFAEAEANAPSIIFIDEIDSIAPKRDKTNGEVEKRIVSQLLTLMDGLKSRAHVIVIGATNRPNSIDPALRRFGRFDREIDIGVPDEVGRLEVLCIHTKNMKLTEDVDLEKVAKDTHGYVGADLASLCTEAALQCIREKMDVIDLEDDTIDAEILNSMAVINEHFQNALGTSNPSALRETVVETVQYPVEHPEKFEKYGMSPSKGVLFYGPPGCGKTLLAKAIANECQANFISIKGPELLTMWFGESEANVRDIFDKARQSAPCVLFFDELDSIAIQRGNSIGDAGGRLDQLIYIPMPDESSRLQIFKACLRKSPVSKDVDLAILAKHTQGFSGADITEICQRACKYAIRDDIAKEIERDMRKSNASGAMEEDIPDVVPEIKVAHFEESMKFARRSVSDADIFKYQLFAETLQQSRGFGSDFKFSEAGAHDHVLKPFATSAGGVEDDGLYDDIENFRDMVEECGLQDLGFSGPRFTWTNNRKGVHEVLVRLDRAFCSSDFLQRFPGAKVNHVCMANSDHMALVVKVDNGHQPHASRGGRKRFHFEECWTTKEGCEDVVRVAWATPQYGSPMFIVCEKIKRSRIALLIWSRSSLRTMPMKIKELRSVLQQLEALCQNIDVDGLTISTRNQTRVSWLKGGDRNTKFFHASASQRKQRNTISKLKDDSGVWIESENGLASLAQDYFQNLFSTGHPGSIHQVMQSVEQVVSPDINAYLLQEFSADDVHKALFQMFPTKAPGPDDRVRF</sequence>
<dbReference type="GO" id="GO:0005524">
    <property type="term" value="F:ATP binding"/>
    <property type="evidence" value="ECO:0007669"/>
    <property type="project" value="UniProtKB-KW"/>
</dbReference>
<dbReference type="InterPro" id="IPR003338">
    <property type="entry name" value="CDC4_N-term_subdom"/>
</dbReference>
<dbReference type="InterPro" id="IPR036691">
    <property type="entry name" value="Endo/exonu/phosph_ase_sf"/>
</dbReference>
<feature type="domain" description="CDC48 N-terminal subdomain" evidence="6">
    <location>
        <begin position="10"/>
        <end position="93"/>
    </location>
</feature>